<gene>
    <name evidence="2" type="ORF">DS742_28345</name>
</gene>
<organism evidence="2 3">
    <name type="scientific">Lacrimispora amygdalina</name>
    <dbReference type="NCBI Taxonomy" id="253257"/>
    <lineage>
        <taxon>Bacteria</taxon>
        <taxon>Bacillati</taxon>
        <taxon>Bacillota</taxon>
        <taxon>Clostridia</taxon>
        <taxon>Lachnospirales</taxon>
        <taxon>Lachnospiraceae</taxon>
        <taxon>Lacrimispora</taxon>
    </lineage>
</organism>
<dbReference type="AlphaFoldDB" id="A0A3E2N3H9"/>
<keyword evidence="1" id="KW-0472">Membrane</keyword>
<accession>A0A3E2N3H9</accession>
<proteinExistence type="predicted"/>
<evidence type="ECO:0000256" key="1">
    <source>
        <dbReference type="SAM" id="Phobius"/>
    </source>
</evidence>
<feature type="non-terminal residue" evidence="2">
    <location>
        <position position="191"/>
    </location>
</feature>
<evidence type="ECO:0000313" key="2">
    <source>
        <dbReference type="EMBL" id="RFZ75557.1"/>
    </source>
</evidence>
<comment type="caution">
    <text evidence="2">The sequence shown here is derived from an EMBL/GenBank/DDBJ whole genome shotgun (WGS) entry which is preliminary data.</text>
</comment>
<protein>
    <submittedName>
        <fullName evidence="2">Uncharacterized protein</fullName>
    </submittedName>
</protein>
<evidence type="ECO:0000313" key="3">
    <source>
        <dbReference type="Proteomes" id="UP000260680"/>
    </source>
</evidence>
<keyword evidence="1" id="KW-0812">Transmembrane</keyword>
<name>A0A3E2N3H9_9FIRM</name>
<dbReference type="Proteomes" id="UP000260680">
    <property type="component" value="Unassembled WGS sequence"/>
</dbReference>
<reference evidence="2 3" key="1">
    <citation type="submission" date="2018-07" db="EMBL/GenBank/DDBJ databases">
        <title>New species, Clostridium PI-S10-A1B.</title>
        <authorList>
            <person name="Krishna G."/>
            <person name="Summeta K."/>
            <person name="Shikha S."/>
            <person name="Prabhu P.B."/>
            <person name="Suresh K."/>
        </authorList>
    </citation>
    <scope>NUCLEOTIDE SEQUENCE [LARGE SCALE GENOMIC DNA]</scope>
    <source>
        <strain evidence="2 3">PI-S10-A1B</strain>
    </source>
</reference>
<keyword evidence="1" id="KW-1133">Transmembrane helix</keyword>
<sequence length="191" mass="23042">MLIIISLSVIIFITLFLNIEKNIKLKRISNIKNEIKKTFGKKTEDQYFELELIERYWEIKSANIKNDIDRIDDITWYDLEMDQVYCKINNCKSFAGEQILYSILHETKINEKDYAGLESKINYFESELIERDEIWYIISRIGKNRDSYYLPDYIKNLEAFRISNIEYFHFMRILLLLSFIPAIVNLNYIFL</sequence>
<feature type="transmembrane region" description="Helical" evidence="1">
    <location>
        <begin position="170"/>
        <end position="190"/>
    </location>
</feature>
<dbReference type="EMBL" id="QOHO01000150">
    <property type="protein sequence ID" value="RFZ75557.1"/>
    <property type="molecule type" value="Genomic_DNA"/>
</dbReference>